<accession>K1QEM1</accession>
<sequence length="71" mass="7792">MTSKIVGIEKFPTAYAFLILAQTCTFATVIPLSGYLRDVTGNYNAACHFIGTNAFLSPKAKLMCNVLWTNE</sequence>
<reference evidence="1" key="1">
    <citation type="journal article" date="2012" name="Nature">
        <title>The oyster genome reveals stress adaptation and complexity of shell formation.</title>
        <authorList>
            <person name="Zhang G."/>
            <person name="Fang X."/>
            <person name="Guo X."/>
            <person name="Li L."/>
            <person name="Luo R."/>
            <person name="Xu F."/>
            <person name="Yang P."/>
            <person name="Zhang L."/>
            <person name="Wang X."/>
            <person name="Qi H."/>
            <person name="Xiong Z."/>
            <person name="Que H."/>
            <person name="Xie Y."/>
            <person name="Holland P.W."/>
            <person name="Paps J."/>
            <person name="Zhu Y."/>
            <person name="Wu F."/>
            <person name="Chen Y."/>
            <person name="Wang J."/>
            <person name="Peng C."/>
            <person name="Meng J."/>
            <person name="Yang L."/>
            <person name="Liu J."/>
            <person name="Wen B."/>
            <person name="Zhang N."/>
            <person name="Huang Z."/>
            <person name="Zhu Q."/>
            <person name="Feng Y."/>
            <person name="Mount A."/>
            <person name="Hedgecock D."/>
            <person name="Xu Z."/>
            <person name="Liu Y."/>
            <person name="Domazet-Loso T."/>
            <person name="Du Y."/>
            <person name="Sun X."/>
            <person name="Zhang S."/>
            <person name="Liu B."/>
            <person name="Cheng P."/>
            <person name="Jiang X."/>
            <person name="Li J."/>
            <person name="Fan D."/>
            <person name="Wang W."/>
            <person name="Fu W."/>
            <person name="Wang T."/>
            <person name="Wang B."/>
            <person name="Zhang J."/>
            <person name="Peng Z."/>
            <person name="Li Y."/>
            <person name="Li N."/>
            <person name="Wang J."/>
            <person name="Chen M."/>
            <person name="He Y."/>
            <person name="Tan F."/>
            <person name="Song X."/>
            <person name="Zheng Q."/>
            <person name="Huang R."/>
            <person name="Yang H."/>
            <person name="Du X."/>
            <person name="Chen L."/>
            <person name="Yang M."/>
            <person name="Gaffney P.M."/>
            <person name="Wang S."/>
            <person name="Luo L."/>
            <person name="She Z."/>
            <person name="Ming Y."/>
            <person name="Huang W."/>
            <person name="Zhang S."/>
            <person name="Huang B."/>
            <person name="Zhang Y."/>
            <person name="Qu T."/>
            <person name="Ni P."/>
            <person name="Miao G."/>
            <person name="Wang J."/>
            <person name="Wang Q."/>
            <person name="Steinberg C.E."/>
            <person name="Wang H."/>
            <person name="Li N."/>
            <person name="Qian L."/>
            <person name="Zhang G."/>
            <person name="Li Y."/>
            <person name="Yang H."/>
            <person name="Liu X."/>
            <person name="Wang J."/>
            <person name="Yin Y."/>
            <person name="Wang J."/>
        </authorList>
    </citation>
    <scope>NUCLEOTIDE SEQUENCE [LARGE SCALE GENOMIC DNA]</scope>
    <source>
        <strain evidence="1">05x7-T-G4-1.051#20</strain>
    </source>
</reference>
<dbReference type="EMBL" id="JH823237">
    <property type="protein sequence ID" value="EKC27260.1"/>
    <property type="molecule type" value="Genomic_DNA"/>
</dbReference>
<dbReference type="AlphaFoldDB" id="K1QEM1"/>
<protein>
    <submittedName>
        <fullName evidence="1">Uncharacterized protein</fullName>
    </submittedName>
</protein>
<proteinExistence type="predicted"/>
<dbReference type="InParanoid" id="K1QEM1"/>
<gene>
    <name evidence="1" type="ORF">CGI_10010110</name>
</gene>
<dbReference type="HOGENOM" id="CLU_2742503_0_0_1"/>
<evidence type="ECO:0000313" key="1">
    <source>
        <dbReference type="EMBL" id="EKC27260.1"/>
    </source>
</evidence>
<organism evidence="1">
    <name type="scientific">Magallana gigas</name>
    <name type="common">Pacific oyster</name>
    <name type="synonym">Crassostrea gigas</name>
    <dbReference type="NCBI Taxonomy" id="29159"/>
    <lineage>
        <taxon>Eukaryota</taxon>
        <taxon>Metazoa</taxon>
        <taxon>Spiralia</taxon>
        <taxon>Lophotrochozoa</taxon>
        <taxon>Mollusca</taxon>
        <taxon>Bivalvia</taxon>
        <taxon>Autobranchia</taxon>
        <taxon>Pteriomorphia</taxon>
        <taxon>Ostreida</taxon>
        <taxon>Ostreoidea</taxon>
        <taxon>Ostreidae</taxon>
        <taxon>Magallana</taxon>
    </lineage>
</organism>
<name>K1QEM1_MAGGI</name>